<reference evidence="1 2" key="1">
    <citation type="submission" date="2015-05" db="EMBL/GenBank/DDBJ databases">
        <title>Draft genome sequence of Microvirga vignae strain BR3299, a novel nitrogen fixing bacteria isolated from Brazil semi-aired region.</title>
        <authorList>
            <person name="Zilli J.E."/>
            <person name="Passos S.R."/>
            <person name="Leite J."/>
            <person name="Baldani J.I."/>
            <person name="Xavier G.R."/>
            <person name="Rumjaneck N.G."/>
            <person name="Simoes-Araujo J.L."/>
        </authorList>
    </citation>
    <scope>NUCLEOTIDE SEQUENCE [LARGE SCALE GENOMIC DNA]</scope>
    <source>
        <strain evidence="1 2">BR3299</strain>
    </source>
</reference>
<dbReference type="STRING" id="1225564.AA309_29030"/>
<sequence>MLKPCCERTHKGRLQIEVGGLQARQSFEELFRWLLDSWNGLWCPAELVLACGADLIPVDGGDPVLRLGGIRPDAGDNRIRNFPRELGVPSLGKKHDLSDCEPMGLHGACMVRSFLVGLVQAAMHEQGSTCAAGERLWPGVQKRVFLGC</sequence>
<proteinExistence type="predicted"/>
<evidence type="ECO:0000313" key="2">
    <source>
        <dbReference type="Proteomes" id="UP000035489"/>
    </source>
</evidence>
<gene>
    <name evidence="1" type="ORF">AA309_29030</name>
</gene>
<name>A0A0H1RBB3_9HYPH</name>
<keyword evidence="2" id="KW-1185">Reference proteome</keyword>
<dbReference type="Proteomes" id="UP000035489">
    <property type="component" value="Unassembled WGS sequence"/>
</dbReference>
<accession>A0A0H1RBB3</accession>
<organism evidence="1 2">
    <name type="scientific">Microvirga vignae</name>
    <dbReference type="NCBI Taxonomy" id="1225564"/>
    <lineage>
        <taxon>Bacteria</taxon>
        <taxon>Pseudomonadati</taxon>
        <taxon>Pseudomonadota</taxon>
        <taxon>Alphaproteobacteria</taxon>
        <taxon>Hyphomicrobiales</taxon>
        <taxon>Methylobacteriaceae</taxon>
        <taxon>Microvirga</taxon>
    </lineage>
</organism>
<dbReference type="AlphaFoldDB" id="A0A0H1RBB3"/>
<comment type="caution">
    <text evidence="1">The sequence shown here is derived from an EMBL/GenBank/DDBJ whole genome shotgun (WGS) entry which is preliminary data.</text>
</comment>
<protein>
    <submittedName>
        <fullName evidence="1">Uncharacterized protein</fullName>
    </submittedName>
</protein>
<evidence type="ECO:0000313" key="1">
    <source>
        <dbReference type="EMBL" id="KLK89862.1"/>
    </source>
</evidence>
<dbReference type="EMBL" id="LCYG01000115">
    <property type="protein sequence ID" value="KLK89862.1"/>
    <property type="molecule type" value="Genomic_DNA"/>
</dbReference>